<evidence type="ECO:0000256" key="10">
    <source>
        <dbReference type="ARBA" id="ARBA00023136"/>
    </source>
</evidence>
<dbReference type="GO" id="GO:0009272">
    <property type="term" value="P:fungal-type cell wall biogenesis"/>
    <property type="evidence" value="ECO:0007669"/>
    <property type="project" value="TreeGrafter"/>
</dbReference>
<dbReference type="SMART" id="SM00184">
    <property type="entry name" value="RING"/>
    <property type="match status" value="1"/>
</dbReference>
<dbReference type="InterPro" id="IPR013083">
    <property type="entry name" value="Znf_RING/FYVE/PHD"/>
</dbReference>
<keyword evidence="10" id="KW-0472">Membrane</keyword>
<keyword evidence="8 17" id="KW-0378">Hydrolase</keyword>
<evidence type="ECO:0000256" key="6">
    <source>
        <dbReference type="ARBA" id="ARBA00022729"/>
    </source>
</evidence>
<dbReference type="AlphaFoldDB" id="A0AAV9P6E2"/>
<evidence type="ECO:0000256" key="13">
    <source>
        <dbReference type="PROSITE-ProRule" id="PRU00175"/>
    </source>
</evidence>
<evidence type="ECO:0000256" key="1">
    <source>
        <dbReference type="ARBA" id="ARBA00001452"/>
    </source>
</evidence>
<keyword evidence="18" id="KW-1185">Reference proteome</keyword>
<dbReference type="PROSITE" id="PS50089">
    <property type="entry name" value="ZF_RING_2"/>
    <property type="match status" value="1"/>
</dbReference>
<dbReference type="SUPFAM" id="SSF48208">
    <property type="entry name" value="Six-hairpin glycosidases"/>
    <property type="match status" value="1"/>
</dbReference>
<keyword evidence="9" id="KW-0862">Zinc</keyword>
<evidence type="ECO:0000313" key="17">
    <source>
        <dbReference type="EMBL" id="KAK5168174.1"/>
    </source>
</evidence>
<gene>
    <name evidence="17" type="primary">DCW1</name>
    <name evidence="17" type="ORF">LTR77_006742</name>
</gene>
<keyword evidence="11" id="KW-0325">Glycoprotein</keyword>
<protein>
    <recommendedName>
        <fullName evidence="4">mannan endo-1,6-alpha-mannosidase</fullName>
        <ecNumber evidence="4">3.2.1.101</ecNumber>
    </recommendedName>
</protein>
<dbReference type="PANTHER" id="PTHR12145">
    <property type="entry name" value="MANNAN ENDO-1,6-ALPHA-MANNOSIDASE DCW1"/>
    <property type="match status" value="1"/>
</dbReference>
<dbReference type="Proteomes" id="UP001337655">
    <property type="component" value="Unassembled WGS sequence"/>
</dbReference>
<dbReference type="Pfam" id="PF03663">
    <property type="entry name" value="Glyco_hydro_76"/>
    <property type="match status" value="1"/>
</dbReference>
<dbReference type="PROSITE" id="PS00518">
    <property type="entry name" value="ZF_RING_1"/>
    <property type="match status" value="1"/>
</dbReference>
<evidence type="ECO:0000256" key="14">
    <source>
        <dbReference type="SAM" id="MobiDB-lite"/>
    </source>
</evidence>
<dbReference type="GO" id="GO:0008496">
    <property type="term" value="F:mannan endo-1,6-alpha-mannosidase activity"/>
    <property type="evidence" value="ECO:0007669"/>
    <property type="project" value="UniProtKB-EC"/>
</dbReference>
<feature type="chain" id="PRO_5043978974" description="mannan endo-1,6-alpha-mannosidase" evidence="15">
    <location>
        <begin position="22"/>
        <end position="587"/>
    </location>
</feature>
<evidence type="ECO:0000256" key="9">
    <source>
        <dbReference type="ARBA" id="ARBA00022833"/>
    </source>
</evidence>
<feature type="region of interest" description="Disordered" evidence="14">
    <location>
        <begin position="396"/>
        <end position="423"/>
    </location>
</feature>
<dbReference type="FunFam" id="1.50.10.20:FF:000006">
    <property type="entry name" value="Mannan endo-1,6-alpha-mannosidase"/>
    <property type="match status" value="1"/>
</dbReference>
<evidence type="ECO:0000256" key="5">
    <source>
        <dbReference type="ARBA" id="ARBA00022723"/>
    </source>
</evidence>
<evidence type="ECO:0000313" key="18">
    <source>
        <dbReference type="Proteomes" id="UP001337655"/>
    </source>
</evidence>
<dbReference type="GO" id="GO:0012505">
    <property type="term" value="C:endomembrane system"/>
    <property type="evidence" value="ECO:0007669"/>
    <property type="project" value="UniProtKB-SubCell"/>
</dbReference>
<evidence type="ECO:0000256" key="7">
    <source>
        <dbReference type="ARBA" id="ARBA00022771"/>
    </source>
</evidence>
<evidence type="ECO:0000256" key="12">
    <source>
        <dbReference type="ARBA" id="ARBA00023295"/>
    </source>
</evidence>
<dbReference type="EC" id="3.2.1.101" evidence="4"/>
<evidence type="ECO:0000256" key="3">
    <source>
        <dbReference type="ARBA" id="ARBA00009699"/>
    </source>
</evidence>
<proteinExistence type="inferred from homology"/>
<dbReference type="Pfam" id="PF13923">
    <property type="entry name" value="zf-C3HC4_2"/>
    <property type="match status" value="1"/>
</dbReference>
<evidence type="ECO:0000256" key="15">
    <source>
        <dbReference type="SAM" id="SignalP"/>
    </source>
</evidence>
<dbReference type="SUPFAM" id="SSF57850">
    <property type="entry name" value="RING/U-box"/>
    <property type="match status" value="1"/>
</dbReference>
<dbReference type="InterPro" id="IPR017907">
    <property type="entry name" value="Znf_RING_CS"/>
</dbReference>
<dbReference type="GO" id="GO:0008270">
    <property type="term" value="F:zinc ion binding"/>
    <property type="evidence" value="ECO:0007669"/>
    <property type="project" value="UniProtKB-KW"/>
</dbReference>
<dbReference type="InterPro" id="IPR001841">
    <property type="entry name" value="Znf_RING"/>
</dbReference>
<dbReference type="GO" id="GO:0016052">
    <property type="term" value="P:carbohydrate catabolic process"/>
    <property type="evidence" value="ECO:0007669"/>
    <property type="project" value="InterPro"/>
</dbReference>
<keyword evidence="7 13" id="KW-0863">Zinc-finger</keyword>
<dbReference type="InterPro" id="IPR014480">
    <property type="entry name" value="Mannan-1_6-alpha_mannosidase"/>
</dbReference>
<feature type="signal peptide" evidence="15">
    <location>
        <begin position="1"/>
        <end position="21"/>
    </location>
</feature>
<keyword evidence="5" id="KW-0479">Metal-binding</keyword>
<dbReference type="PANTHER" id="PTHR12145:SF36">
    <property type="entry name" value="MANNAN ENDO-1,6-ALPHA-MANNOSIDASE DCW1"/>
    <property type="match status" value="1"/>
</dbReference>
<evidence type="ECO:0000256" key="2">
    <source>
        <dbReference type="ARBA" id="ARBA00004308"/>
    </source>
</evidence>
<evidence type="ECO:0000256" key="8">
    <source>
        <dbReference type="ARBA" id="ARBA00022801"/>
    </source>
</evidence>
<dbReference type="GeneID" id="89928082"/>
<keyword evidence="6 15" id="KW-0732">Signal</keyword>
<evidence type="ECO:0000256" key="4">
    <source>
        <dbReference type="ARBA" id="ARBA00012350"/>
    </source>
</evidence>
<name>A0AAV9P6E2_9PEZI</name>
<accession>A0AAV9P6E2</accession>
<sequence length="587" mass="62664">MRPSTLEGVAATLALATTANALQVDVNNVQSISTAAKTIASNIISYYEGNSTASIPGLFPQPYYFWEGGLAWDSLINYWAKTGDDTYNDRIAQAMLWQVGSDDNYMPANQTKSLGNDDQSFWALAAMTAAENDFPAPKASLVPGNGDVQSWVQLAQNVFDTQVPRWDAETCGGGLRWQIYSFNNGYDYKNTASNGNFMQLAARLAKYTGNSTYSDWATKAAKWTFDVGLIANESYYVYDGATTSDDCKDPNKVPWTGSAGTYLSAYSYLSNVESSSPYTSKILDSALKIFTDDNDILEETACMSSGTCNTDQYAFRAIFARALANLKYVDSGDNIDTDAIDAVLKASAEGAAAQCTGGPSGKYCGTDWSAKFDGTTGLGQELGALEILLANIPSNGTQTASGSTSSTNSTGTTPGAPSGTSQGAVATGEARLVSASTIGLLAALAMAVLLTTHLVVSQALDMVAGPSTPRPLMASTRRCPICLDTITNPESTLCGHVFCAECLDTFLEPSTNPCCPICRRLTDAAELEDPDQAIAATLATYELEPNRTTELECVDRVIATSLANYDDEVRSEFRTVVRNARADLWIV</sequence>
<keyword evidence="12 17" id="KW-0326">Glycosidase</keyword>
<organism evidence="17 18">
    <name type="scientific">Saxophila tyrrhenica</name>
    <dbReference type="NCBI Taxonomy" id="1690608"/>
    <lineage>
        <taxon>Eukaryota</taxon>
        <taxon>Fungi</taxon>
        <taxon>Dikarya</taxon>
        <taxon>Ascomycota</taxon>
        <taxon>Pezizomycotina</taxon>
        <taxon>Dothideomycetes</taxon>
        <taxon>Dothideomycetidae</taxon>
        <taxon>Mycosphaerellales</taxon>
        <taxon>Extremaceae</taxon>
        <taxon>Saxophila</taxon>
    </lineage>
</organism>
<dbReference type="InterPro" id="IPR008928">
    <property type="entry name" value="6-hairpin_glycosidase_sf"/>
</dbReference>
<dbReference type="Gene3D" id="1.50.10.20">
    <property type="match status" value="1"/>
</dbReference>
<dbReference type="Gene3D" id="3.30.40.10">
    <property type="entry name" value="Zinc/RING finger domain, C3HC4 (zinc finger)"/>
    <property type="match status" value="1"/>
</dbReference>
<comment type="subcellular location">
    <subcellularLocation>
        <location evidence="2">Endomembrane system</location>
    </subcellularLocation>
</comment>
<comment type="catalytic activity">
    <reaction evidence="1">
        <text>Random hydrolysis of (1-&gt;6)-alpha-D-mannosidic linkages in unbranched (1-&gt;6)-mannans.</text>
        <dbReference type="EC" id="3.2.1.101"/>
    </reaction>
</comment>
<feature type="domain" description="RING-type" evidence="16">
    <location>
        <begin position="479"/>
        <end position="519"/>
    </location>
</feature>
<comment type="similarity">
    <text evidence="3">Belongs to the glycosyl hydrolase 76 family.</text>
</comment>
<evidence type="ECO:0000256" key="11">
    <source>
        <dbReference type="ARBA" id="ARBA00023180"/>
    </source>
</evidence>
<dbReference type="EMBL" id="JAVRRT010000010">
    <property type="protein sequence ID" value="KAK5168174.1"/>
    <property type="molecule type" value="Genomic_DNA"/>
</dbReference>
<reference evidence="17 18" key="1">
    <citation type="submission" date="2023-08" db="EMBL/GenBank/DDBJ databases">
        <title>Black Yeasts Isolated from many extreme environments.</title>
        <authorList>
            <person name="Coleine C."/>
            <person name="Stajich J.E."/>
            <person name="Selbmann L."/>
        </authorList>
    </citation>
    <scope>NUCLEOTIDE SEQUENCE [LARGE SCALE GENOMIC DNA]</scope>
    <source>
        <strain evidence="17 18">CCFEE 5935</strain>
    </source>
</reference>
<evidence type="ECO:0000259" key="16">
    <source>
        <dbReference type="PROSITE" id="PS50089"/>
    </source>
</evidence>
<dbReference type="InterPro" id="IPR005198">
    <property type="entry name" value="Glyco_hydro_76"/>
</dbReference>
<dbReference type="RefSeq" id="XP_064657784.1">
    <property type="nucleotide sequence ID" value="XM_064803983.1"/>
</dbReference>
<comment type="caution">
    <text evidence="17">The sequence shown here is derived from an EMBL/GenBank/DDBJ whole genome shotgun (WGS) entry which is preliminary data.</text>
</comment>